<feature type="compositionally biased region" description="Low complexity" evidence="1">
    <location>
        <begin position="44"/>
        <end position="58"/>
    </location>
</feature>
<protein>
    <submittedName>
        <fullName evidence="2">Uncharacterized protein</fullName>
    </submittedName>
</protein>
<accession>A0A4S2N3B9</accession>
<dbReference type="OrthoDB" id="1926336at2759"/>
<feature type="region of interest" description="Disordered" evidence="1">
    <location>
        <begin position="1"/>
        <end position="163"/>
    </location>
</feature>
<dbReference type="InParanoid" id="A0A4S2N3B9"/>
<proteinExistence type="predicted"/>
<evidence type="ECO:0000313" key="2">
    <source>
        <dbReference type="EMBL" id="TGZ83670.1"/>
    </source>
</evidence>
<dbReference type="EMBL" id="ML220113">
    <property type="protein sequence ID" value="TGZ83670.1"/>
    <property type="molecule type" value="Genomic_DNA"/>
</dbReference>
<gene>
    <name evidence="2" type="ORF">EX30DRAFT_88653</name>
</gene>
<name>A0A4S2N3B9_9PEZI</name>
<dbReference type="Proteomes" id="UP000298138">
    <property type="component" value="Unassembled WGS sequence"/>
</dbReference>
<organism evidence="2 3">
    <name type="scientific">Ascodesmis nigricans</name>
    <dbReference type="NCBI Taxonomy" id="341454"/>
    <lineage>
        <taxon>Eukaryota</taxon>
        <taxon>Fungi</taxon>
        <taxon>Dikarya</taxon>
        <taxon>Ascomycota</taxon>
        <taxon>Pezizomycotina</taxon>
        <taxon>Pezizomycetes</taxon>
        <taxon>Pezizales</taxon>
        <taxon>Ascodesmidaceae</taxon>
        <taxon>Ascodesmis</taxon>
    </lineage>
</organism>
<evidence type="ECO:0000256" key="1">
    <source>
        <dbReference type="SAM" id="MobiDB-lite"/>
    </source>
</evidence>
<evidence type="ECO:0000313" key="3">
    <source>
        <dbReference type="Proteomes" id="UP000298138"/>
    </source>
</evidence>
<reference evidence="2 3" key="1">
    <citation type="submission" date="2019-04" db="EMBL/GenBank/DDBJ databases">
        <title>Comparative genomics and transcriptomics to analyze fruiting body development in filamentous ascomycetes.</title>
        <authorList>
            <consortium name="DOE Joint Genome Institute"/>
            <person name="Lutkenhaus R."/>
            <person name="Traeger S."/>
            <person name="Breuer J."/>
            <person name="Kuo A."/>
            <person name="Lipzen A."/>
            <person name="Pangilinan J."/>
            <person name="Dilworth D."/>
            <person name="Sandor L."/>
            <person name="Poggeler S."/>
            <person name="Barry K."/>
            <person name="Grigoriev I.V."/>
            <person name="Nowrousian M."/>
        </authorList>
    </citation>
    <scope>NUCLEOTIDE SEQUENCE [LARGE SCALE GENOMIC DNA]</scope>
    <source>
        <strain evidence="2 3">CBS 389.68</strain>
    </source>
</reference>
<sequence length="193" mass="20473">MFSRLINAIDSQIAQEQSKSYQSSRPSAGNNTRSASRLRPDPRASSNKTGSTTTAGAGAKEKDPAEFESDLDTSAPASSIGTPTRGGTPAPSEAVTDDPLGALKEKDNDDNEKDKEKDKDSKGEGDEKPAATNTAPEKPAGTTSRARTGSLSTAALAQDPNLPAEVRQKLRKLDKIEGRYNGMFPKILYSAIY</sequence>
<feature type="compositionally biased region" description="Polar residues" evidence="1">
    <location>
        <begin position="131"/>
        <end position="155"/>
    </location>
</feature>
<feature type="compositionally biased region" description="Polar residues" evidence="1">
    <location>
        <begin position="9"/>
        <end position="35"/>
    </location>
</feature>
<dbReference type="AlphaFoldDB" id="A0A4S2N3B9"/>
<feature type="compositionally biased region" description="Basic and acidic residues" evidence="1">
    <location>
        <begin position="103"/>
        <end position="129"/>
    </location>
</feature>
<keyword evidence="3" id="KW-1185">Reference proteome</keyword>
<dbReference type="STRING" id="341454.A0A4S2N3B9"/>